<evidence type="ECO:0000313" key="1">
    <source>
        <dbReference type="EMBL" id="PSN60202.1"/>
    </source>
</evidence>
<dbReference type="EMBL" id="KZ678150">
    <property type="protein sequence ID" value="PSN60202.1"/>
    <property type="molecule type" value="Genomic_DNA"/>
</dbReference>
<name>A0A2T2N426_CORCC</name>
<gene>
    <name evidence="1" type="ORF">BS50DRAFT_640282</name>
</gene>
<keyword evidence="2" id="KW-1185">Reference proteome</keyword>
<organism evidence="1 2">
    <name type="scientific">Corynespora cassiicola Philippines</name>
    <dbReference type="NCBI Taxonomy" id="1448308"/>
    <lineage>
        <taxon>Eukaryota</taxon>
        <taxon>Fungi</taxon>
        <taxon>Dikarya</taxon>
        <taxon>Ascomycota</taxon>
        <taxon>Pezizomycotina</taxon>
        <taxon>Dothideomycetes</taxon>
        <taxon>Pleosporomycetidae</taxon>
        <taxon>Pleosporales</taxon>
        <taxon>Corynesporascaceae</taxon>
        <taxon>Corynespora</taxon>
    </lineage>
</organism>
<accession>A0A2T2N426</accession>
<protein>
    <submittedName>
        <fullName evidence="1">Uncharacterized protein</fullName>
    </submittedName>
</protein>
<sequence length="203" mass="23481">MDTSMESSSPPEISSSESVPSISLNLPKYQDIKKLLEFGDNYPLHVKALGMLRHAILMEAYWKEIFENGKSVAEMEALTHYIHPKWENFLQHLGETCLSPEKADALRKTWDEKSHTVWKWHSNKLYKDENWQVNLTPLKEYLIFILVLFTDMKTLGDGLDDIECFRNAKDSIVNDAKDIRDELVLCTAGKGVPHDIFKNWILL</sequence>
<evidence type="ECO:0000313" key="2">
    <source>
        <dbReference type="Proteomes" id="UP000240883"/>
    </source>
</evidence>
<proteinExistence type="predicted"/>
<dbReference type="Proteomes" id="UP000240883">
    <property type="component" value="Unassembled WGS sequence"/>
</dbReference>
<dbReference type="AlphaFoldDB" id="A0A2T2N426"/>
<reference evidence="1 2" key="1">
    <citation type="journal article" date="2018" name="Front. Microbiol.">
        <title>Genome-Wide Analysis of Corynespora cassiicola Leaf Fall Disease Putative Effectors.</title>
        <authorList>
            <person name="Lopez D."/>
            <person name="Ribeiro S."/>
            <person name="Label P."/>
            <person name="Fumanal B."/>
            <person name="Venisse J.S."/>
            <person name="Kohler A."/>
            <person name="de Oliveira R.R."/>
            <person name="Labutti K."/>
            <person name="Lipzen A."/>
            <person name="Lail K."/>
            <person name="Bauer D."/>
            <person name="Ohm R.A."/>
            <person name="Barry K.W."/>
            <person name="Spatafora J."/>
            <person name="Grigoriev I.V."/>
            <person name="Martin F.M."/>
            <person name="Pujade-Renaud V."/>
        </authorList>
    </citation>
    <scope>NUCLEOTIDE SEQUENCE [LARGE SCALE GENOMIC DNA]</scope>
    <source>
        <strain evidence="1 2">Philippines</strain>
    </source>
</reference>